<dbReference type="Pfam" id="PF00596">
    <property type="entry name" value="Aldolase_II"/>
    <property type="match status" value="1"/>
</dbReference>
<dbReference type="AlphaFoldDB" id="A0A9X3E3N0"/>
<evidence type="ECO:0000256" key="8">
    <source>
        <dbReference type="ARBA" id="ARBA00044772"/>
    </source>
</evidence>
<evidence type="ECO:0000256" key="5">
    <source>
        <dbReference type="ARBA" id="ARBA00023239"/>
    </source>
</evidence>
<keyword evidence="6" id="KW-0119">Carbohydrate metabolism</keyword>
<proteinExistence type="inferred from homology"/>
<evidence type="ECO:0000259" key="12">
    <source>
        <dbReference type="SMART" id="SM01007"/>
    </source>
</evidence>
<dbReference type="NCBIfam" id="NF006000">
    <property type="entry name" value="PRK08130.1"/>
    <property type="match status" value="1"/>
</dbReference>
<dbReference type="RefSeq" id="WP_266340126.1">
    <property type="nucleotide sequence ID" value="NZ_JAPKNK010000008.1"/>
</dbReference>
<organism evidence="13 14">
    <name type="scientific">Kaistia nematophila</name>
    <dbReference type="NCBI Taxonomy" id="2994654"/>
    <lineage>
        <taxon>Bacteria</taxon>
        <taxon>Pseudomonadati</taxon>
        <taxon>Pseudomonadota</taxon>
        <taxon>Alphaproteobacteria</taxon>
        <taxon>Hyphomicrobiales</taxon>
        <taxon>Kaistiaceae</taxon>
        <taxon>Kaistia</taxon>
    </lineage>
</organism>
<comment type="catalytic activity">
    <reaction evidence="10">
        <text>3-dehydro-4-O-phospho-D-erythronate + H(+) = dihydroxyacetone phosphate + CO2</text>
        <dbReference type="Rhea" id="RHEA:52416"/>
        <dbReference type="ChEBI" id="CHEBI:15378"/>
        <dbReference type="ChEBI" id="CHEBI:16526"/>
        <dbReference type="ChEBI" id="CHEBI:57642"/>
        <dbReference type="ChEBI" id="CHEBI:136593"/>
        <dbReference type="EC" id="4.1.1.104"/>
    </reaction>
</comment>
<dbReference type="NCBIfam" id="NF043034">
    <property type="entry name" value="OxoTetrPhDc"/>
    <property type="match status" value="1"/>
</dbReference>
<dbReference type="InterPro" id="IPR050013">
    <property type="entry name" value="OtnC"/>
</dbReference>
<dbReference type="InterPro" id="IPR036409">
    <property type="entry name" value="Aldolase_II/adducin_N_sf"/>
</dbReference>
<dbReference type="Proteomes" id="UP001144805">
    <property type="component" value="Unassembled WGS sequence"/>
</dbReference>
<reference evidence="13" key="1">
    <citation type="submission" date="2022-11" db="EMBL/GenBank/DDBJ databases">
        <title>Biodiversity and phylogenetic relationships of bacteria.</title>
        <authorList>
            <person name="Machado R.A.R."/>
            <person name="Bhat A."/>
            <person name="Loulou A."/>
            <person name="Kallel S."/>
        </authorList>
    </citation>
    <scope>NUCLEOTIDE SEQUENCE</scope>
    <source>
        <strain evidence="13">K-TC2</strain>
    </source>
</reference>
<dbReference type="EMBL" id="JAPKNK010000008">
    <property type="protein sequence ID" value="MCX5571164.1"/>
    <property type="molecule type" value="Genomic_DNA"/>
</dbReference>
<dbReference type="GO" id="GO:0019323">
    <property type="term" value="P:pentose catabolic process"/>
    <property type="evidence" value="ECO:0007669"/>
    <property type="project" value="InterPro"/>
</dbReference>
<dbReference type="FunFam" id="3.40.225.10:FF:000008">
    <property type="entry name" value="Sugar aldolase"/>
    <property type="match status" value="1"/>
</dbReference>
<protein>
    <recommendedName>
        <fullName evidence="9">3-oxo-tetronate 4-phosphate decarboxylase</fullName>
        <ecNumber evidence="8">4.1.1.104</ecNumber>
    </recommendedName>
</protein>
<evidence type="ECO:0000313" key="14">
    <source>
        <dbReference type="Proteomes" id="UP001144805"/>
    </source>
</evidence>
<dbReference type="PANTHER" id="PTHR22789">
    <property type="entry name" value="FUCULOSE PHOSPHATE ALDOLASE"/>
    <property type="match status" value="1"/>
</dbReference>
<dbReference type="SUPFAM" id="SSF53639">
    <property type="entry name" value="AraD/HMP-PK domain-like"/>
    <property type="match status" value="1"/>
</dbReference>
<evidence type="ECO:0000256" key="10">
    <source>
        <dbReference type="ARBA" id="ARBA00047520"/>
    </source>
</evidence>
<accession>A0A9X3E3N0</accession>
<evidence type="ECO:0000256" key="2">
    <source>
        <dbReference type="ARBA" id="ARBA00010037"/>
    </source>
</evidence>
<comment type="caution">
    <text evidence="13">The sequence shown here is derived from an EMBL/GenBank/DDBJ whole genome shotgun (WGS) entry which is preliminary data.</text>
</comment>
<dbReference type="SMART" id="SM01007">
    <property type="entry name" value="Aldolase_II"/>
    <property type="match status" value="1"/>
</dbReference>
<comment type="similarity">
    <text evidence="2">Belongs to the aldolase class II family. AraD/FucA subfamily.</text>
</comment>
<evidence type="ECO:0000256" key="4">
    <source>
        <dbReference type="ARBA" id="ARBA00022833"/>
    </source>
</evidence>
<evidence type="ECO:0000256" key="7">
    <source>
        <dbReference type="ARBA" id="ARBA00044745"/>
    </source>
</evidence>
<evidence type="ECO:0000313" key="13">
    <source>
        <dbReference type="EMBL" id="MCX5571164.1"/>
    </source>
</evidence>
<evidence type="ECO:0000256" key="9">
    <source>
        <dbReference type="ARBA" id="ARBA00044803"/>
    </source>
</evidence>
<dbReference type="EC" id="4.1.1.104" evidence="8"/>
<sequence length="220" mass="23991">MEFARVSQTSQTESALRERICKCGASLFQRGLTFGSTGNISVGLPDGGWLMTPTNASLGDLDPAKISKIDASGNHVGGDKPTKEAFLHRVMYKQRPTCEAVVHLHSTHSVAVSCLHHIDHHDCLPPLTAYYIMRVGKLPLVPYHPPGDESLALAVEKLADKHHAVLLANHGPVVAGKSLEDAMYATEELEETAKLFLMLRGEATRPLTPEQVAELRKRNS</sequence>
<evidence type="ECO:0000256" key="6">
    <source>
        <dbReference type="ARBA" id="ARBA00023277"/>
    </source>
</evidence>
<evidence type="ECO:0000256" key="11">
    <source>
        <dbReference type="ARBA" id="ARBA00048603"/>
    </source>
</evidence>
<dbReference type="Gene3D" id="3.40.225.10">
    <property type="entry name" value="Class II aldolase/adducin N-terminal domain"/>
    <property type="match status" value="1"/>
</dbReference>
<gene>
    <name evidence="13" type="ORF">OSH07_18325</name>
</gene>
<keyword evidence="5 13" id="KW-0456">Lyase</keyword>
<comment type="catalytic activity">
    <reaction evidence="11">
        <text>3-dehydro-4-O-phospho-L-erythronate + H(+) = dihydroxyacetone phosphate + CO2</text>
        <dbReference type="Rhea" id="RHEA:52404"/>
        <dbReference type="ChEBI" id="CHEBI:15378"/>
        <dbReference type="ChEBI" id="CHEBI:16526"/>
        <dbReference type="ChEBI" id="CHEBI:57642"/>
        <dbReference type="ChEBI" id="CHEBI:136592"/>
        <dbReference type="EC" id="4.1.1.104"/>
    </reaction>
</comment>
<evidence type="ECO:0000256" key="3">
    <source>
        <dbReference type="ARBA" id="ARBA00022723"/>
    </source>
</evidence>
<keyword evidence="4" id="KW-0862">Zinc</keyword>
<feature type="domain" description="Class II aldolase/adducin N-terminal" evidence="12">
    <location>
        <begin position="18"/>
        <end position="197"/>
    </location>
</feature>
<dbReference type="GO" id="GO:0016832">
    <property type="term" value="F:aldehyde-lyase activity"/>
    <property type="evidence" value="ECO:0007669"/>
    <property type="project" value="InterPro"/>
</dbReference>
<dbReference type="InterPro" id="IPR050197">
    <property type="entry name" value="Aldolase_class_II_sugar_metab"/>
</dbReference>
<comment type="cofactor">
    <cofactor evidence="1">
        <name>Zn(2+)</name>
        <dbReference type="ChEBI" id="CHEBI:29105"/>
    </cofactor>
</comment>
<name>A0A9X3E3N0_9HYPH</name>
<keyword evidence="3" id="KW-0479">Metal-binding</keyword>
<dbReference type="GO" id="GO:0046872">
    <property type="term" value="F:metal ion binding"/>
    <property type="evidence" value="ECO:0007669"/>
    <property type="project" value="UniProtKB-KW"/>
</dbReference>
<dbReference type="PANTHER" id="PTHR22789:SF0">
    <property type="entry name" value="3-OXO-TETRONATE 4-PHOSPHATE DECARBOXYLASE-RELATED"/>
    <property type="match status" value="1"/>
</dbReference>
<keyword evidence="14" id="KW-1185">Reference proteome</keyword>
<comment type="function">
    <text evidence="7">Catalyzes the decarboxylation of 3-oxo-tetronate 4-phosphate to dihydroxyacetone phosphate (DHAP) and CO(2).</text>
</comment>
<dbReference type="GO" id="GO:0005829">
    <property type="term" value="C:cytosol"/>
    <property type="evidence" value="ECO:0007669"/>
    <property type="project" value="TreeGrafter"/>
</dbReference>
<evidence type="ECO:0000256" key="1">
    <source>
        <dbReference type="ARBA" id="ARBA00001947"/>
    </source>
</evidence>
<dbReference type="InterPro" id="IPR001303">
    <property type="entry name" value="Aldolase_II/adducin_N"/>
</dbReference>